<dbReference type="SUPFAM" id="SSF160935">
    <property type="entry name" value="VPA0735-like"/>
    <property type="match status" value="1"/>
</dbReference>
<proteinExistence type="predicted"/>
<dbReference type="InterPro" id="IPR010621">
    <property type="entry name" value="DUF1214"/>
</dbReference>
<organism evidence="4 5">
    <name type="scientific">Microvirga lupini</name>
    <dbReference type="NCBI Taxonomy" id="420324"/>
    <lineage>
        <taxon>Bacteria</taxon>
        <taxon>Pseudomonadati</taxon>
        <taxon>Pseudomonadota</taxon>
        <taxon>Alphaproteobacteria</taxon>
        <taxon>Hyphomicrobiales</taxon>
        <taxon>Methylobacteriaceae</taxon>
        <taxon>Microvirga</taxon>
    </lineage>
</organism>
<dbReference type="Pfam" id="PF06742">
    <property type="entry name" value="DUF1214"/>
    <property type="match status" value="1"/>
</dbReference>
<dbReference type="Gene3D" id="2.60.120.600">
    <property type="entry name" value="Domain of unknown function DUF1214, C-terminal domain"/>
    <property type="match status" value="1"/>
</dbReference>
<dbReference type="InterPro" id="IPR010679">
    <property type="entry name" value="DUF1254"/>
</dbReference>
<evidence type="ECO:0000313" key="4">
    <source>
        <dbReference type="EMBL" id="MBB3018944.1"/>
    </source>
</evidence>
<comment type="caution">
    <text evidence="4">The sequence shown here is derived from an EMBL/GenBank/DDBJ whole genome shotgun (WGS) entry which is preliminary data.</text>
</comment>
<dbReference type="PANTHER" id="PTHR36509">
    <property type="entry name" value="BLL3101 PROTEIN"/>
    <property type="match status" value="1"/>
</dbReference>
<dbReference type="PANTHER" id="PTHR36509:SF2">
    <property type="entry name" value="BLL3101 PROTEIN"/>
    <property type="match status" value="1"/>
</dbReference>
<dbReference type="RefSeq" id="WP_183449567.1">
    <property type="nucleotide sequence ID" value="NZ_JACHWB010000002.1"/>
</dbReference>
<feature type="domain" description="DUF1254" evidence="3">
    <location>
        <begin position="76"/>
        <end position="215"/>
    </location>
</feature>
<feature type="compositionally biased region" description="Basic and acidic residues" evidence="1">
    <location>
        <begin position="224"/>
        <end position="242"/>
    </location>
</feature>
<reference evidence="4 5" key="1">
    <citation type="submission" date="2020-08" db="EMBL/GenBank/DDBJ databases">
        <title>The Agave Microbiome: Exploring the role of microbial communities in plant adaptations to desert environments.</title>
        <authorList>
            <person name="Partida-Martinez L.P."/>
        </authorList>
    </citation>
    <scope>NUCLEOTIDE SEQUENCE [LARGE SCALE GENOMIC DNA]</scope>
    <source>
        <strain evidence="4 5">AT3.9</strain>
    </source>
</reference>
<sequence>MSQLLNHTTKWLGTAVLVGAVGIGGAVTSAFAVTEQEAQDIAVEAYVYFYPLVTMDVTRKQLTNLEPGKVPGRGPMNMFNNLPAYPSPDDKAVVRPNFDTLYSVAYLDLAKEPVVISVPDTGGRYYLLPMLDMWTDVFASPGWRTTGTQAGEFLVAPAGWRPDLRDRFEEFRLPAGTQRIDAPTPYVWIIGRTKTDGPPDYDAVHRVQAGFKITPLSDWGKPPRAPDVKIDPSVDMKTPPKEQVDTMPGVRYFAYAAELLKVNGPHVTDEPILARMKRIGIEAGKSIDVEKIDPVVRKALDAAPESAQKLMEWKIRTIARVANGWSMNTDTMGVYGNYYLKRAIVAQLGLGANLPEDAIYPLNLGDADGRPLDGANRYTIHFEKGKAPPTAAFWSITLYDPDGFQVANTLNRFAVSSWMPFKYNADGSLDLYFQNESPGKDKEANWLPAPKGPFNLTMRLYAPMPDALTGRWNPPPVTKLERMPSIVVQ</sequence>
<feature type="region of interest" description="Disordered" evidence="1">
    <location>
        <begin position="222"/>
        <end position="242"/>
    </location>
</feature>
<evidence type="ECO:0008006" key="6">
    <source>
        <dbReference type="Google" id="ProtNLM"/>
    </source>
</evidence>
<name>A0A7W4VKL5_9HYPH</name>
<evidence type="ECO:0000313" key="5">
    <source>
        <dbReference type="Proteomes" id="UP000532010"/>
    </source>
</evidence>
<feature type="domain" description="DUF1214" evidence="2">
    <location>
        <begin position="358"/>
        <end position="464"/>
    </location>
</feature>
<dbReference type="InterPro" id="IPR037050">
    <property type="entry name" value="DUF1254_sf"/>
</dbReference>
<gene>
    <name evidence="4" type="ORF">FHR70_001998</name>
</gene>
<evidence type="ECO:0000256" key="1">
    <source>
        <dbReference type="SAM" id="MobiDB-lite"/>
    </source>
</evidence>
<dbReference type="EMBL" id="JACHWB010000002">
    <property type="protein sequence ID" value="MBB3018944.1"/>
    <property type="molecule type" value="Genomic_DNA"/>
</dbReference>
<dbReference type="Pfam" id="PF06863">
    <property type="entry name" value="DUF1254"/>
    <property type="match status" value="1"/>
</dbReference>
<dbReference type="Gene3D" id="2.60.40.1610">
    <property type="entry name" value="Domain of unknown function DUF1254"/>
    <property type="match status" value="1"/>
</dbReference>
<dbReference type="Proteomes" id="UP000532010">
    <property type="component" value="Unassembled WGS sequence"/>
</dbReference>
<protein>
    <recommendedName>
        <fullName evidence="6">DUF1254 domain-containing protein</fullName>
    </recommendedName>
</protein>
<accession>A0A7W4VKL5</accession>
<keyword evidence="5" id="KW-1185">Reference proteome</keyword>
<dbReference type="AlphaFoldDB" id="A0A7W4VKL5"/>
<dbReference type="InterPro" id="IPR037049">
    <property type="entry name" value="DUF1214_C_sf"/>
</dbReference>
<evidence type="ECO:0000259" key="2">
    <source>
        <dbReference type="Pfam" id="PF06742"/>
    </source>
</evidence>
<evidence type="ECO:0000259" key="3">
    <source>
        <dbReference type="Pfam" id="PF06863"/>
    </source>
</evidence>